<dbReference type="Proteomes" id="UP001153269">
    <property type="component" value="Unassembled WGS sequence"/>
</dbReference>
<evidence type="ECO:0000313" key="2">
    <source>
        <dbReference type="EMBL" id="CAB1437394.1"/>
    </source>
</evidence>
<organism evidence="2 3">
    <name type="scientific">Pleuronectes platessa</name>
    <name type="common">European plaice</name>
    <dbReference type="NCBI Taxonomy" id="8262"/>
    <lineage>
        <taxon>Eukaryota</taxon>
        <taxon>Metazoa</taxon>
        <taxon>Chordata</taxon>
        <taxon>Craniata</taxon>
        <taxon>Vertebrata</taxon>
        <taxon>Euteleostomi</taxon>
        <taxon>Actinopterygii</taxon>
        <taxon>Neopterygii</taxon>
        <taxon>Teleostei</taxon>
        <taxon>Neoteleostei</taxon>
        <taxon>Acanthomorphata</taxon>
        <taxon>Carangaria</taxon>
        <taxon>Pleuronectiformes</taxon>
        <taxon>Pleuronectoidei</taxon>
        <taxon>Pleuronectidae</taxon>
        <taxon>Pleuronectes</taxon>
    </lineage>
</organism>
<name>A0A9N7UUL9_PLEPL</name>
<evidence type="ECO:0000256" key="1">
    <source>
        <dbReference type="SAM" id="MobiDB-lite"/>
    </source>
</evidence>
<keyword evidence="3" id="KW-1185">Reference proteome</keyword>
<reference evidence="2" key="1">
    <citation type="submission" date="2020-03" db="EMBL/GenBank/DDBJ databases">
        <authorList>
            <person name="Weist P."/>
        </authorList>
    </citation>
    <scope>NUCLEOTIDE SEQUENCE</scope>
</reference>
<dbReference type="AlphaFoldDB" id="A0A9N7UUL9"/>
<feature type="compositionally biased region" description="Polar residues" evidence="1">
    <location>
        <begin position="273"/>
        <end position="284"/>
    </location>
</feature>
<feature type="region of interest" description="Disordered" evidence="1">
    <location>
        <begin position="266"/>
        <end position="293"/>
    </location>
</feature>
<dbReference type="EMBL" id="CADEAL010002020">
    <property type="protein sequence ID" value="CAB1437394.1"/>
    <property type="molecule type" value="Genomic_DNA"/>
</dbReference>
<gene>
    <name evidence="2" type="ORF">PLEPLA_LOCUS25386</name>
</gene>
<protein>
    <submittedName>
        <fullName evidence="2">Uncharacterized protein</fullName>
    </submittedName>
</protein>
<accession>A0A9N7UUL9</accession>
<evidence type="ECO:0000313" key="3">
    <source>
        <dbReference type="Proteomes" id="UP001153269"/>
    </source>
</evidence>
<proteinExistence type="predicted"/>
<comment type="caution">
    <text evidence="2">The sequence shown here is derived from an EMBL/GenBank/DDBJ whole genome shotgun (WGS) entry which is preliminary data.</text>
</comment>
<sequence>MFCRAPHRRNERTWTVELPRVVVLGSDLLWNVHGKEEASETSRIYFFIIITPLHHPSSSSPSSYRPLLLFLLSFITMPGWRRNLTFCLQRMQEEVSGHAWSAGAARNAHTCHHSPFQHVSAATEENQQRAKPYHRTSVADLTKALNPCRLHASRICGKPEELLSVPEGVNETLNNNMGMQREPQLCDVRALVVGFGIENGRLALWLSGCQVYGGSSPRQQPLTLSPLSRLNSNTMPAFEQGIKPPAVQPSKSTSLVQDVYEDVCPPRAGGGWSSQPPSGRSSPENMVPSHVSL</sequence>